<reference evidence="1" key="1">
    <citation type="journal article" date="2022" name="bioRxiv">
        <title>Sequencing and chromosome-scale assembly of the giantPleurodeles waltlgenome.</title>
        <authorList>
            <person name="Brown T."/>
            <person name="Elewa A."/>
            <person name="Iarovenko S."/>
            <person name="Subramanian E."/>
            <person name="Araus A.J."/>
            <person name="Petzold A."/>
            <person name="Susuki M."/>
            <person name="Suzuki K.-i.T."/>
            <person name="Hayashi T."/>
            <person name="Toyoda A."/>
            <person name="Oliveira C."/>
            <person name="Osipova E."/>
            <person name="Leigh N.D."/>
            <person name="Simon A."/>
            <person name="Yun M.H."/>
        </authorList>
    </citation>
    <scope>NUCLEOTIDE SEQUENCE</scope>
    <source>
        <strain evidence="1">20211129_DDA</strain>
        <tissue evidence="1">Liver</tissue>
    </source>
</reference>
<organism evidence="1 2">
    <name type="scientific">Pleurodeles waltl</name>
    <name type="common">Iberian ribbed newt</name>
    <dbReference type="NCBI Taxonomy" id="8319"/>
    <lineage>
        <taxon>Eukaryota</taxon>
        <taxon>Metazoa</taxon>
        <taxon>Chordata</taxon>
        <taxon>Craniata</taxon>
        <taxon>Vertebrata</taxon>
        <taxon>Euteleostomi</taxon>
        <taxon>Amphibia</taxon>
        <taxon>Batrachia</taxon>
        <taxon>Caudata</taxon>
        <taxon>Salamandroidea</taxon>
        <taxon>Salamandridae</taxon>
        <taxon>Pleurodelinae</taxon>
        <taxon>Pleurodeles</taxon>
    </lineage>
</organism>
<dbReference type="Gene3D" id="1.10.287.3160">
    <property type="match status" value="1"/>
</dbReference>
<dbReference type="AlphaFoldDB" id="A0AAV7WIL1"/>
<keyword evidence="2" id="KW-1185">Reference proteome</keyword>
<sequence>MEGSLCIALPRYMAKPYPLEELLDSVNVDSVVASLVGRSYMAEEKILKDGADKKDDSSMKKAYAGANLALRAGVYGAYVSQSLFSDFETLVSTIR</sequence>
<name>A0AAV7WIL1_PLEWA</name>
<proteinExistence type="predicted"/>
<accession>A0AAV7WIL1</accession>
<protein>
    <submittedName>
        <fullName evidence="1">Uncharacterized protein</fullName>
    </submittedName>
</protein>
<evidence type="ECO:0000313" key="1">
    <source>
        <dbReference type="EMBL" id="KAJ1213860.1"/>
    </source>
</evidence>
<comment type="caution">
    <text evidence="1">The sequence shown here is derived from an EMBL/GenBank/DDBJ whole genome shotgun (WGS) entry which is preliminary data.</text>
</comment>
<dbReference type="Proteomes" id="UP001066276">
    <property type="component" value="Chromosome 1_1"/>
</dbReference>
<gene>
    <name evidence="1" type="ORF">NDU88_001490</name>
</gene>
<evidence type="ECO:0000313" key="2">
    <source>
        <dbReference type="Proteomes" id="UP001066276"/>
    </source>
</evidence>
<dbReference type="EMBL" id="JANPWB010000001">
    <property type="protein sequence ID" value="KAJ1213860.1"/>
    <property type="molecule type" value="Genomic_DNA"/>
</dbReference>